<protein>
    <submittedName>
        <fullName evidence="1">Uncharacterized protein</fullName>
    </submittedName>
</protein>
<name>A0AAD4C3J4_BOLED</name>
<accession>A0AAD4C3J4</accession>
<sequence length="154" mass="17329">MINQRQRHFRRRLEDATSITGLMKTDSRHLLTSGSFCGVSRILEPTFKLVGFGIPGYAIALLTLTIVNELSFSAANVSHSIRCRLCRWDVLSYSRKRGTVLQSSALCSPQWVFIHPPIILAWTSWNAGEDAIYILSRTPLSARKDGFHCTDQCT</sequence>
<keyword evidence="2" id="KW-1185">Reference proteome</keyword>
<comment type="caution">
    <text evidence="1">The sequence shown here is derived from an EMBL/GenBank/DDBJ whole genome shotgun (WGS) entry which is preliminary data.</text>
</comment>
<evidence type="ECO:0000313" key="2">
    <source>
        <dbReference type="Proteomes" id="UP001194468"/>
    </source>
</evidence>
<dbReference type="Proteomes" id="UP001194468">
    <property type="component" value="Unassembled WGS sequence"/>
</dbReference>
<organism evidence="1 2">
    <name type="scientific">Boletus edulis BED1</name>
    <dbReference type="NCBI Taxonomy" id="1328754"/>
    <lineage>
        <taxon>Eukaryota</taxon>
        <taxon>Fungi</taxon>
        <taxon>Dikarya</taxon>
        <taxon>Basidiomycota</taxon>
        <taxon>Agaricomycotina</taxon>
        <taxon>Agaricomycetes</taxon>
        <taxon>Agaricomycetidae</taxon>
        <taxon>Boletales</taxon>
        <taxon>Boletineae</taxon>
        <taxon>Boletaceae</taxon>
        <taxon>Boletoideae</taxon>
        <taxon>Boletus</taxon>
    </lineage>
</organism>
<gene>
    <name evidence="1" type="ORF">L210DRAFT_2790673</name>
</gene>
<evidence type="ECO:0000313" key="1">
    <source>
        <dbReference type="EMBL" id="KAF8447323.1"/>
    </source>
</evidence>
<reference evidence="1" key="2">
    <citation type="journal article" date="2020" name="Nat. Commun.">
        <title>Large-scale genome sequencing of mycorrhizal fungi provides insights into the early evolution of symbiotic traits.</title>
        <authorList>
            <person name="Miyauchi S."/>
            <person name="Kiss E."/>
            <person name="Kuo A."/>
            <person name="Drula E."/>
            <person name="Kohler A."/>
            <person name="Sanchez-Garcia M."/>
            <person name="Morin E."/>
            <person name="Andreopoulos B."/>
            <person name="Barry K.W."/>
            <person name="Bonito G."/>
            <person name="Buee M."/>
            <person name="Carver A."/>
            <person name="Chen C."/>
            <person name="Cichocki N."/>
            <person name="Clum A."/>
            <person name="Culley D."/>
            <person name="Crous P.W."/>
            <person name="Fauchery L."/>
            <person name="Girlanda M."/>
            <person name="Hayes R.D."/>
            <person name="Keri Z."/>
            <person name="LaButti K."/>
            <person name="Lipzen A."/>
            <person name="Lombard V."/>
            <person name="Magnuson J."/>
            <person name="Maillard F."/>
            <person name="Murat C."/>
            <person name="Nolan M."/>
            <person name="Ohm R.A."/>
            <person name="Pangilinan J."/>
            <person name="Pereira M.F."/>
            <person name="Perotto S."/>
            <person name="Peter M."/>
            <person name="Pfister S."/>
            <person name="Riley R."/>
            <person name="Sitrit Y."/>
            <person name="Stielow J.B."/>
            <person name="Szollosi G."/>
            <person name="Zifcakova L."/>
            <person name="Stursova M."/>
            <person name="Spatafora J.W."/>
            <person name="Tedersoo L."/>
            <person name="Vaario L.M."/>
            <person name="Yamada A."/>
            <person name="Yan M."/>
            <person name="Wang P."/>
            <person name="Xu J."/>
            <person name="Bruns T."/>
            <person name="Baldrian P."/>
            <person name="Vilgalys R."/>
            <person name="Dunand C."/>
            <person name="Henrissat B."/>
            <person name="Grigoriev I.V."/>
            <person name="Hibbett D."/>
            <person name="Nagy L.G."/>
            <person name="Martin F.M."/>
        </authorList>
    </citation>
    <scope>NUCLEOTIDE SEQUENCE</scope>
    <source>
        <strain evidence="1">BED1</strain>
    </source>
</reference>
<dbReference type="AlphaFoldDB" id="A0AAD4C3J4"/>
<dbReference type="EMBL" id="WHUW01000004">
    <property type="protein sequence ID" value="KAF8447323.1"/>
    <property type="molecule type" value="Genomic_DNA"/>
</dbReference>
<reference evidence="1" key="1">
    <citation type="submission" date="2019-10" db="EMBL/GenBank/DDBJ databases">
        <authorList>
            <consortium name="DOE Joint Genome Institute"/>
            <person name="Kuo A."/>
            <person name="Miyauchi S."/>
            <person name="Kiss E."/>
            <person name="Drula E."/>
            <person name="Kohler A."/>
            <person name="Sanchez-Garcia M."/>
            <person name="Andreopoulos B."/>
            <person name="Barry K.W."/>
            <person name="Bonito G."/>
            <person name="Buee M."/>
            <person name="Carver A."/>
            <person name="Chen C."/>
            <person name="Cichocki N."/>
            <person name="Clum A."/>
            <person name="Culley D."/>
            <person name="Crous P.W."/>
            <person name="Fauchery L."/>
            <person name="Girlanda M."/>
            <person name="Hayes R."/>
            <person name="Keri Z."/>
            <person name="LaButti K."/>
            <person name="Lipzen A."/>
            <person name="Lombard V."/>
            <person name="Magnuson J."/>
            <person name="Maillard F."/>
            <person name="Morin E."/>
            <person name="Murat C."/>
            <person name="Nolan M."/>
            <person name="Ohm R."/>
            <person name="Pangilinan J."/>
            <person name="Pereira M."/>
            <person name="Perotto S."/>
            <person name="Peter M."/>
            <person name="Riley R."/>
            <person name="Sitrit Y."/>
            <person name="Stielow B."/>
            <person name="Szollosi G."/>
            <person name="Zifcakova L."/>
            <person name="Stursova M."/>
            <person name="Spatafora J.W."/>
            <person name="Tedersoo L."/>
            <person name="Vaario L.-M."/>
            <person name="Yamada A."/>
            <person name="Yan M."/>
            <person name="Wang P."/>
            <person name="Xu J."/>
            <person name="Bruns T."/>
            <person name="Baldrian P."/>
            <person name="Vilgalys R."/>
            <person name="Henrissat B."/>
            <person name="Grigoriev I.V."/>
            <person name="Hibbett D."/>
            <person name="Nagy L.G."/>
            <person name="Martin F.M."/>
        </authorList>
    </citation>
    <scope>NUCLEOTIDE SEQUENCE</scope>
    <source>
        <strain evidence="1">BED1</strain>
    </source>
</reference>
<proteinExistence type="predicted"/>